<reference evidence="3" key="1">
    <citation type="submission" date="2018-11" db="EMBL/GenBank/DDBJ databases">
        <authorList>
            <consortium name="Genoscope - CEA"/>
            <person name="William W."/>
        </authorList>
    </citation>
    <scope>NUCLEOTIDE SEQUENCE [LARGE SCALE GENOMIC DNA]</scope>
    <source>
        <strain evidence="3">T9AD</strain>
    </source>
</reference>
<keyword evidence="2 3" id="KW-0378">Hydrolase</keyword>
<comment type="similarity">
    <text evidence="1">Belongs to the esterase D family.</text>
</comment>
<evidence type="ECO:0000256" key="2">
    <source>
        <dbReference type="ARBA" id="ARBA00022801"/>
    </source>
</evidence>
<dbReference type="AlphaFoldDB" id="A0A653B539"/>
<dbReference type="PANTHER" id="PTHR40841">
    <property type="entry name" value="SIDEROPHORE TRIACETYLFUSARININE C ESTERASE"/>
    <property type="match status" value="1"/>
</dbReference>
<dbReference type="PANTHER" id="PTHR40841:SF2">
    <property type="entry name" value="SIDEROPHORE-DEGRADING ESTERASE (EUROFUNG)"/>
    <property type="match status" value="1"/>
</dbReference>
<evidence type="ECO:0000313" key="3">
    <source>
        <dbReference type="EMBL" id="VDN63725.1"/>
    </source>
</evidence>
<dbReference type="SUPFAM" id="SSF53474">
    <property type="entry name" value="alpha/beta-Hydrolases"/>
    <property type="match status" value="1"/>
</dbReference>
<name>A0A653B539_ECTOL</name>
<dbReference type="Pfam" id="PF00756">
    <property type="entry name" value="Esterase"/>
    <property type="match status" value="1"/>
</dbReference>
<gene>
    <name evidence="3" type="ORF">POT9AD_2750</name>
</gene>
<dbReference type="EMBL" id="LR130779">
    <property type="protein sequence ID" value="VDN63725.1"/>
    <property type="molecule type" value="Genomic_DNA"/>
</dbReference>
<dbReference type="GO" id="GO:0016788">
    <property type="term" value="F:hydrolase activity, acting on ester bonds"/>
    <property type="evidence" value="ECO:0007669"/>
    <property type="project" value="TreeGrafter"/>
</dbReference>
<dbReference type="InterPro" id="IPR000801">
    <property type="entry name" value="Esterase-like"/>
</dbReference>
<proteinExistence type="inferred from homology"/>
<accession>A0A653B539</accession>
<dbReference type="OrthoDB" id="9784036at2"/>
<dbReference type="InterPro" id="IPR052558">
    <property type="entry name" value="Siderophore_Hydrolase_D"/>
</dbReference>
<dbReference type="Gene3D" id="3.40.50.1820">
    <property type="entry name" value="alpha/beta hydrolase"/>
    <property type="match status" value="1"/>
</dbReference>
<sequence>MRASVVLCLLALLSSPALQAEPWQPATLAQAEMRELQSRHTGRAYRLYLSRPQGEAPPQGYPVVYVLDANLFFPLLSQQALMYQPHASRDGREAVLVVGIGYPGDAPFDVPARAEDYTPPAPDMRDTGDRLATRQGGAERFLDFLEDEVKPLVATRYKVDPQRQTLFGHSYGGLFTLYTMLSRPQAFQRYFASSPSLWWNRRYAFDLLQAHAGQEQRPQVRLLLSVGGGEQPAAGEQLKDARQRHLAERRMVDNTREFHQRLNALGLPNELLVAPGRDHAGNAFVSSVQVLDFALQP</sequence>
<evidence type="ECO:0000256" key="1">
    <source>
        <dbReference type="ARBA" id="ARBA00005622"/>
    </source>
</evidence>
<organism evidence="3">
    <name type="scientific">Ectopseudomonas oleovorans</name>
    <name type="common">Pseudomonas oleovorans</name>
    <dbReference type="NCBI Taxonomy" id="301"/>
    <lineage>
        <taxon>Bacteria</taxon>
        <taxon>Pseudomonadati</taxon>
        <taxon>Pseudomonadota</taxon>
        <taxon>Gammaproteobacteria</taxon>
        <taxon>Pseudomonadales</taxon>
        <taxon>Pseudomonadaceae</taxon>
        <taxon>Ectopseudomonas</taxon>
    </lineage>
</organism>
<protein>
    <submittedName>
        <fullName evidence="3">Alpha/beta hydrolase</fullName>
    </submittedName>
</protein>
<dbReference type="InterPro" id="IPR029058">
    <property type="entry name" value="AB_hydrolase_fold"/>
</dbReference>